<dbReference type="InterPro" id="IPR004686">
    <property type="entry name" value="Mtc"/>
</dbReference>
<reference evidence="11" key="1">
    <citation type="journal article" date="2020" name="Cell">
        <title>Large-Scale Comparative Analyses of Tick Genomes Elucidate Their Genetic Diversity and Vector Capacities.</title>
        <authorList>
            <consortium name="Tick Genome and Microbiome Consortium (TIGMIC)"/>
            <person name="Jia N."/>
            <person name="Wang J."/>
            <person name="Shi W."/>
            <person name="Du L."/>
            <person name="Sun Y."/>
            <person name="Zhan W."/>
            <person name="Jiang J.F."/>
            <person name="Wang Q."/>
            <person name="Zhang B."/>
            <person name="Ji P."/>
            <person name="Bell-Sakyi L."/>
            <person name="Cui X.M."/>
            <person name="Yuan T.T."/>
            <person name="Jiang B.G."/>
            <person name="Yang W.F."/>
            <person name="Lam T.T."/>
            <person name="Chang Q.C."/>
            <person name="Ding S.J."/>
            <person name="Wang X.J."/>
            <person name="Zhu J.G."/>
            <person name="Ruan X.D."/>
            <person name="Zhao L."/>
            <person name="Wei J.T."/>
            <person name="Ye R.Z."/>
            <person name="Que T.C."/>
            <person name="Du C.H."/>
            <person name="Zhou Y.H."/>
            <person name="Cheng J.X."/>
            <person name="Dai P.F."/>
            <person name="Guo W.B."/>
            <person name="Han X.H."/>
            <person name="Huang E.J."/>
            <person name="Li L.F."/>
            <person name="Wei W."/>
            <person name="Gao Y.C."/>
            <person name="Liu J.Z."/>
            <person name="Shao H.Z."/>
            <person name="Wang X."/>
            <person name="Wang C.C."/>
            <person name="Yang T.C."/>
            <person name="Huo Q.B."/>
            <person name="Li W."/>
            <person name="Chen H.Y."/>
            <person name="Chen S.E."/>
            <person name="Zhou L.G."/>
            <person name="Ni X.B."/>
            <person name="Tian J.H."/>
            <person name="Sheng Y."/>
            <person name="Liu T."/>
            <person name="Pan Y.S."/>
            <person name="Xia L.Y."/>
            <person name="Li J."/>
            <person name="Zhao F."/>
            <person name="Cao W.C."/>
        </authorList>
    </citation>
    <scope>NUCLEOTIDE SEQUENCE</scope>
    <source>
        <strain evidence="11">Rmic-2018</strain>
    </source>
</reference>
<evidence type="ECO:0000313" key="12">
    <source>
        <dbReference type="Proteomes" id="UP000821866"/>
    </source>
</evidence>
<dbReference type="Pfam" id="PF03820">
    <property type="entry name" value="SFXNs"/>
    <property type="match status" value="1"/>
</dbReference>
<dbReference type="Proteomes" id="UP000821866">
    <property type="component" value="Chromosome 1"/>
</dbReference>
<keyword evidence="5" id="KW-0029">Amino-acid transport</keyword>
<feature type="transmembrane region" description="Helical" evidence="10">
    <location>
        <begin position="359"/>
        <end position="379"/>
    </location>
</feature>
<keyword evidence="6 10" id="KW-1133">Transmembrane helix</keyword>
<protein>
    <recommendedName>
        <fullName evidence="13">Sidoreflexin</fullName>
    </recommendedName>
</protein>
<evidence type="ECO:0000256" key="5">
    <source>
        <dbReference type="ARBA" id="ARBA00022970"/>
    </source>
</evidence>
<dbReference type="EMBL" id="JABSTU010000001">
    <property type="protein sequence ID" value="KAH8038627.1"/>
    <property type="molecule type" value="Genomic_DNA"/>
</dbReference>
<comment type="caution">
    <text evidence="11">The sequence shown here is derived from an EMBL/GenBank/DDBJ whole genome shotgun (WGS) entry which is preliminary data.</text>
</comment>
<keyword evidence="7" id="KW-0496">Mitochondrion</keyword>
<evidence type="ECO:0000256" key="3">
    <source>
        <dbReference type="ARBA" id="ARBA00022448"/>
    </source>
</evidence>
<proteinExistence type="inferred from homology"/>
<comment type="similarity">
    <text evidence="2">Belongs to the sideroflexin family.</text>
</comment>
<evidence type="ECO:0000256" key="4">
    <source>
        <dbReference type="ARBA" id="ARBA00022692"/>
    </source>
</evidence>
<dbReference type="GO" id="GO:0140300">
    <property type="term" value="P:serine import into mitochondrion"/>
    <property type="evidence" value="ECO:0007669"/>
    <property type="project" value="TreeGrafter"/>
</dbReference>
<dbReference type="PANTHER" id="PTHR11153">
    <property type="entry name" value="SIDEROFLEXIN"/>
    <property type="match status" value="1"/>
</dbReference>
<sequence length="414" mass="46246">MVPSSTCPNCPLQESNQHMLKQCVIAKVFWSNQNKLPCGVAQYVVDVDLFSLRRHSSFPVYAYVRVRVDRCESSDDSTHRRRDIGAVRNASEPPGTMQSRINIDEPRWDQSTYWGRARHFFTVTNPLNLLCTGHELNESRDIVTRYRKGEHIPGLTEEKLWRAKHVYDSAFHPDTGEKVTMIGRMSAQVPMNMTITGCMLTFYKTTPQVIFWQWVNQSFNAVVNYSNRSGDSPIPLSTLGLSYVLATGGALGTALGLNSLVKSLPPLVGRFVPFCAVAAANCVNIPMMRMREIRHGIPVVDENGNRLGESKVAAKWAIAMVVLSRVGMAAPGMVFPPIVMNTLEKKGVLRRYPWISAPLQVGMCGLMLVFATPLCCAIFPQKSQIEVNQLEPELQEVIKKLPSPPSTVYYNKGL</sequence>
<dbReference type="GO" id="GO:0015075">
    <property type="term" value="F:monoatomic ion transmembrane transporter activity"/>
    <property type="evidence" value="ECO:0007669"/>
    <property type="project" value="InterPro"/>
</dbReference>
<evidence type="ECO:0000256" key="9">
    <source>
        <dbReference type="SAM" id="MobiDB-lite"/>
    </source>
</evidence>
<name>A0A9J6EVQ1_RHIMP</name>
<dbReference type="NCBIfam" id="TIGR00798">
    <property type="entry name" value="mtc"/>
    <property type="match status" value="1"/>
</dbReference>
<keyword evidence="8 10" id="KW-0472">Membrane</keyword>
<evidence type="ECO:0000256" key="6">
    <source>
        <dbReference type="ARBA" id="ARBA00022989"/>
    </source>
</evidence>
<feature type="region of interest" description="Disordered" evidence="9">
    <location>
        <begin position="75"/>
        <end position="100"/>
    </location>
</feature>
<evidence type="ECO:0000313" key="11">
    <source>
        <dbReference type="EMBL" id="KAH8038627.1"/>
    </source>
</evidence>
<evidence type="ECO:0008006" key="13">
    <source>
        <dbReference type="Google" id="ProtNLM"/>
    </source>
</evidence>
<feature type="transmembrane region" description="Helical" evidence="10">
    <location>
        <begin position="267"/>
        <end position="285"/>
    </location>
</feature>
<accession>A0A9J6EVQ1</accession>
<feature type="transmembrane region" description="Helical" evidence="10">
    <location>
        <begin position="234"/>
        <end position="255"/>
    </location>
</feature>
<evidence type="ECO:0000256" key="2">
    <source>
        <dbReference type="ARBA" id="ARBA00005974"/>
    </source>
</evidence>
<keyword evidence="4 10" id="KW-0812">Transmembrane</keyword>
<keyword evidence="3" id="KW-0813">Transport</keyword>
<keyword evidence="12" id="KW-1185">Reference proteome</keyword>
<dbReference type="AlphaFoldDB" id="A0A9J6EVQ1"/>
<evidence type="ECO:0000256" key="8">
    <source>
        <dbReference type="ARBA" id="ARBA00023136"/>
    </source>
</evidence>
<dbReference type="GO" id="GO:0005743">
    <property type="term" value="C:mitochondrial inner membrane"/>
    <property type="evidence" value="ECO:0007669"/>
    <property type="project" value="TreeGrafter"/>
</dbReference>
<evidence type="ECO:0000256" key="10">
    <source>
        <dbReference type="SAM" id="Phobius"/>
    </source>
</evidence>
<dbReference type="VEuPathDB" id="VectorBase:LOC119170057"/>
<evidence type="ECO:0000256" key="7">
    <source>
        <dbReference type="ARBA" id="ARBA00023128"/>
    </source>
</evidence>
<evidence type="ECO:0000256" key="1">
    <source>
        <dbReference type="ARBA" id="ARBA00004225"/>
    </source>
</evidence>
<dbReference type="PANTHER" id="PTHR11153:SF8">
    <property type="entry name" value="SIDEROFLEXIN-1"/>
    <property type="match status" value="1"/>
</dbReference>
<comment type="subcellular location">
    <subcellularLocation>
        <location evidence="1">Mitochondrion membrane</location>
        <topology evidence="1">Multi-pass membrane protein</topology>
    </subcellularLocation>
</comment>
<organism evidence="11 12">
    <name type="scientific">Rhipicephalus microplus</name>
    <name type="common">Cattle tick</name>
    <name type="synonym">Boophilus microplus</name>
    <dbReference type="NCBI Taxonomy" id="6941"/>
    <lineage>
        <taxon>Eukaryota</taxon>
        <taxon>Metazoa</taxon>
        <taxon>Ecdysozoa</taxon>
        <taxon>Arthropoda</taxon>
        <taxon>Chelicerata</taxon>
        <taxon>Arachnida</taxon>
        <taxon>Acari</taxon>
        <taxon>Parasitiformes</taxon>
        <taxon>Ixodida</taxon>
        <taxon>Ixodoidea</taxon>
        <taxon>Ixodidae</taxon>
        <taxon>Rhipicephalinae</taxon>
        <taxon>Rhipicephalus</taxon>
        <taxon>Boophilus</taxon>
    </lineage>
</organism>
<gene>
    <name evidence="11" type="ORF">HPB51_002751</name>
</gene>
<feature type="transmembrane region" description="Helical" evidence="10">
    <location>
        <begin position="316"/>
        <end position="339"/>
    </location>
</feature>
<reference evidence="11" key="2">
    <citation type="submission" date="2021-09" db="EMBL/GenBank/DDBJ databases">
        <authorList>
            <person name="Jia N."/>
            <person name="Wang J."/>
            <person name="Shi W."/>
            <person name="Du L."/>
            <person name="Sun Y."/>
            <person name="Zhan W."/>
            <person name="Jiang J."/>
            <person name="Wang Q."/>
            <person name="Zhang B."/>
            <person name="Ji P."/>
            <person name="Sakyi L.B."/>
            <person name="Cui X."/>
            <person name="Yuan T."/>
            <person name="Jiang B."/>
            <person name="Yang W."/>
            <person name="Lam T.T.-Y."/>
            <person name="Chang Q."/>
            <person name="Ding S."/>
            <person name="Wang X."/>
            <person name="Zhu J."/>
            <person name="Ruan X."/>
            <person name="Zhao L."/>
            <person name="Wei J."/>
            <person name="Que T."/>
            <person name="Du C."/>
            <person name="Cheng J."/>
            <person name="Dai P."/>
            <person name="Han X."/>
            <person name="Huang E."/>
            <person name="Gao Y."/>
            <person name="Liu J."/>
            <person name="Shao H."/>
            <person name="Ye R."/>
            <person name="Li L."/>
            <person name="Wei W."/>
            <person name="Wang X."/>
            <person name="Wang C."/>
            <person name="Huo Q."/>
            <person name="Li W."/>
            <person name="Guo W."/>
            <person name="Chen H."/>
            <person name="Chen S."/>
            <person name="Zhou L."/>
            <person name="Zhou L."/>
            <person name="Ni X."/>
            <person name="Tian J."/>
            <person name="Zhou Y."/>
            <person name="Sheng Y."/>
            <person name="Liu T."/>
            <person name="Pan Y."/>
            <person name="Xia L."/>
            <person name="Li J."/>
            <person name="Zhao F."/>
            <person name="Cao W."/>
        </authorList>
    </citation>
    <scope>NUCLEOTIDE SEQUENCE</scope>
    <source>
        <strain evidence="11">Rmic-2018</strain>
        <tissue evidence="11">Larvae</tissue>
    </source>
</reference>